<name>A0A6J6V576_9ZZZZ</name>
<dbReference type="PIRSF" id="PIRSF012608">
    <property type="entry name" value="UCP012608"/>
    <property type="match status" value="1"/>
</dbReference>
<evidence type="ECO:0000313" key="2">
    <source>
        <dbReference type="EMBL" id="CAB5067919.1"/>
    </source>
</evidence>
<reference evidence="1" key="1">
    <citation type="submission" date="2020-05" db="EMBL/GenBank/DDBJ databases">
        <authorList>
            <person name="Chiriac C."/>
            <person name="Salcher M."/>
            <person name="Ghai R."/>
            <person name="Kavagutti S V."/>
        </authorList>
    </citation>
    <scope>NUCLEOTIDE SEQUENCE</scope>
</reference>
<dbReference type="Pfam" id="PF10094">
    <property type="entry name" value="DUF2332"/>
    <property type="match status" value="1"/>
</dbReference>
<accession>A0A6J6V576</accession>
<dbReference type="AlphaFoldDB" id="A0A6J6V576"/>
<organism evidence="1">
    <name type="scientific">freshwater metagenome</name>
    <dbReference type="NCBI Taxonomy" id="449393"/>
    <lineage>
        <taxon>unclassified sequences</taxon>
        <taxon>metagenomes</taxon>
        <taxon>ecological metagenomes</taxon>
    </lineage>
</organism>
<proteinExistence type="predicted"/>
<dbReference type="EMBL" id="CAFBQP010000118">
    <property type="protein sequence ID" value="CAB5067919.1"/>
    <property type="molecule type" value="Genomic_DNA"/>
</dbReference>
<gene>
    <name evidence="1" type="ORF">UFOPK2806_02117</name>
    <name evidence="2" type="ORF">UFOPK4306_02224</name>
</gene>
<dbReference type="InterPro" id="IPR011200">
    <property type="entry name" value="UCP012608"/>
</dbReference>
<evidence type="ECO:0000313" key="1">
    <source>
        <dbReference type="EMBL" id="CAB4766235.1"/>
    </source>
</evidence>
<sequence length="346" mass="37542">MPTEEPNLAVAMRRQAEACAVLGSAQYALLIRGLVADLEAGGPTADLLEGRTDQPLRDAITLRLLAAVHRIVLRGDARGLAERYASVGGDNGPIDVRSFLETVAEHHDEVVEALAQNVQTNEVARCAGLVPAFADVARSTRLPLTMLEVGASGGLISNWDRYHYECHGSAYGDPASAVRLGHNWADPFDLSGVTEVRSRRACDVSPLDVSDPAARQRLLSFVWPDQRERFATLSGALDVALDHAIDVERADAGEWIGAHLPTRGTGTATIVFHSIVWQYLARDTKDRLRSVLEHEGNRATAERPIAWVRLEPAGERADVRVTDWPGGSERIIATCSYHGADVRLPG</sequence>
<dbReference type="EMBL" id="CAEZYY010000039">
    <property type="protein sequence ID" value="CAB4766235.1"/>
    <property type="molecule type" value="Genomic_DNA"/>
</dbReference>
<protein>
    <submittedName>
        <fullName evidence="1">Unannotated protein</fullName>
    </submittedName>
</protein>